<evidence type="ECO:0000256" key="1">
    <source>
        <dbReference type="SAM" id="Coils"/>
    </source>
</evidence>
<evidence type="ECO:0000313" key="4">
    <source>
        <dbReference type="Proteomes" id="UP000623687"/>
    </source>
</evidence>
<dbReference type="RefSeq" id="XP_036628232.1">
    <property type="nucleotide sequence ID" value="XM_036778843.1"/>
</dbReference>
<dbReference type="VEuPathDB" id="FungiDB:PC9H_009338"/>
<dbReference type="AlphaFoldDB" id="A0A8H6ZLM2"/>
<feature type="region of interest" description="Disordered" evidence="2">
    <location>
        <begin position="409"/>
        <end position="472"/>
    </location>
</feature>
<evidence type="ECO:0000313" key="3">
    <source>
        <dbReference type="EMBL" id="KAF7424038.1"/>
    </source>
</evidence>
<keyword evidence="4" id="KW-1185">Reference proteome</keyword>
<comment type="caution">
    <text evidence="3">The sequence shown here is derived from an EMBL/GenBank/DDBJ whole genome shotgun (WGS) entry which is preliminary data.</text>
</comment>
<dbReference type="OrthoDB" id="3069035at2759"/>
<dbReference type="EMBL" id="JACETU010000007">
    <property type="protein sequence ID" value="KAF7424038.1"/>
    <property type="molecule type" value="Genomic_DNA"/>
</dbReference>
<dbReference type="Proteomes" id="UP000623687">
    <property type="component" value="Unassembled WGS sequence"/>
</dbReference>
<protein>
    <submittedName>
        <fullName evidence="3">Uncharacterized protein</fullName>
    </submittedName>
</protein>
<accession>A0A8H6ZLM2</accession>
<feature type="region of interest" description="Disordered" evidence="2">
    <location>
        <begin position="221"/>
        <end position="246"/>
    </location>
</feature>
<feature type="compositionally biased region" description="Basic and acidic residues" evidence="2">
    <location>
        <begin position="427"/>
        <end position="448"/>
    </location>
</feature>
<dbReference type="GeneID" id="59379156"/>
<gene>
    <name evidence="3" type="ORF">PC9H_009338</name>
</gene>
<feature type="coiled-coil region" evidence="1">
    <location>
        <begin position="20"/>
        <end position="68"/>
    </location>
</feature>
<sequence>MASTSNSGTTNVNTNAIRSAAALGAGMARLERRIGDLEEDNLVLRTELDENRREGNELRAELELLRNYVDCGLVELREKMERVGQHAVDGEEDLDEQERKALESEAWVRDNGWKDLVRTMFAKGMGISKLTPQYLPAFPEQGEDWPMRPDIPTQRLLRFKWDRDHHDQHNWEMITFISDSIVRHGAAHSPRVAPAILVVSDEDRLESVKKQFKSLARKMKDAEKAGRNENMPEQGANDGGEVRVDEGDGMALDEGLMQAQPLVVPEKVERKLKATTRQSRARGKVEVRTCKRTMPDESIYKSSKYDAAFKPTAMSDDEDEFGNGDIPTGRFISRAPLYRSEILIQLYQAVDACGDPAPAKRYIPRVAGEIKDIPPPVTKSLSTRIRRWMVNNEWLTDEANSIYDTPSRIAESGRQWGDEKDPEEIEEAHRKAKEEKEEAKRKQPRIEGGEVVMARKKKVKGKAVQPAAQDEM</sequence>
<keyword evidence="1" id="KW-0175">Coiled coil</keyword>
<proteinExistence type="predicted"/>
<organism evidence="3 4">
    <name type="scientific">Pleurotus ostreatus</name>
    <name type="common">Oyster mushroom</name>
    <name type="synonym">White-rot fungus</name>
    <dbReference type="NCBI Taxonomy" id="5322"/>
    <lineage>
        <taxon>Eukaryota</taxon>
        <taxon>Fungi</taxon>
        <taxon>Dikarya</taxon>
        <taxon>Basidiomycota</taxon>
        <taxon>Agaricomycotina</taxon>
        <taxon>Agaricomycetes</taxon>
        <taxon>Agaricomycetidae</taxon>
        <taxon>Agaricales</taxon>
        <taxon>Pleurotineae</taxon>
        <taxon>Pleurotaceae</taxon>
        <taxon>Pleurotus</taxon>
    </lineage>
</organism>
<evidence type="ECO:0000256" key="2">
    <source>
        <dbReference type="SAM" id="MobiDB-lite"/>
    </source>
</evidence>
<name>A0A8H6ZLM2_PLEOS</name>
<reference evidence="3" key="1">
    <citation type="submission" date="2019-07" db="EMBL/GenBank/DDBJ databases">
        <authorList>
            <person name="Palmer J.M."/>
        </authorList>
    </citation>
    <scope>NUCLEOTIDE SEQUENCE</scope>
    <source>
        <strain evidence="3">PC9</strain>
    </source>
</reference>